<organism evidence="1">
    <name type="scientific">groundwater metagenome</name>
    <dbReference type="NCBI Taxonomy" id="717931"/>
    <lineage>
        <taxon>unclassified sequences</taxon>
        <taxon>metagenomes</taxon>
        <taxon>ecological metagenomes</taxon>
    </lineage>
</organism>
<reference evidence="1" key="1">
    <citation type="submission" date="2014-09" db="EMBL/GenBank/DDBJ databases">
        <authorList>
            <person name="Probst J Alexander"/>
        </authorList>
    </citation>
    <scope>NUCLEOTIDE SEQUENCE</scope>
</reference>
<protein>
    <submittedName>
        <fullName evidence="1">Integrase catalytic domain-containing protein</fullName>
    </submittedName>
</protein>
<sequence length="62" mass="7209">MNLKLHKNARTTPSIRKEIQSSSETIVALAKKYGLSRKTVRKWKNRTVIDDETGRPNKLNRM</sequence>
<dbReference type="AlphaFoldDB" id="A0A098ECM5"/>
<proteinExistence type="predicted"/>
<accession>A0A098ECM5</accession>
<gene>
    <name evidence="1" type="ORF">MSIBF_A460001</name>
</gene>
<dbReference type="EMBL" id="CCXY01000401">
    <property type="protein sequence ID" value="CEG13737.1"/>
    <property type="molecule type" value="Genomic_DNA"/>
</dbReference>
<name>A0A098ECM5_9ZZZZ</name>
<evidence type="ECO:0000313" key="1">
    <source>
        <dbReference type="EMBL" id="CEG13737.1"/>
    </source>
</evidence>